<keyword evidence="3" id="KW-1185">Reference proteome</keyword>
<dbReference type="Proteomes" id="UP001055167">
    <property type="component" value="Unassembled WGS sequence"/>
</dbReference>
<gene>
    <name evidence="2" type="ORF">OPKNFCMD_2432</name>
</gene>
<evidence type="ECO:0000256" key="1">
    <source>
        <dbReference type="SAM" id="MobiDB-lite"/>
    </source>
</evidence>
<organism evidence="2 3">
    <name type="scientific">Methylobacterium crusticola</name>
    <dbReference type="NCBI Taxonomy" id="1697972"/>
    <lineage>
        <taxon>Bacteria</taxon>
        <taxon>Pseudomonadati</taxon>
        <taxon>Pseudomonadota</taxon>
        <taxon>Alphaproteobacteria</taxon>
        <taxon>Hyphomicrobiales</taxon>
        <taxon>Methylobacteriaceae</taxon>
        <taxon>Methylobacterium</taxon>
    </lineage>
</organism>
<proteinExistence type="predicted"/>
<feature type="region of interest" description="Disordered" evidence="1">
    <location>
        <begin position="1"/>
        <end position="34"/>
    </location>
</feature>
<evidence type="ECO:0000313" key="2">
    <source>
        <dbReference type="EMBL" id="GJD49699.1"/>
    </source>
</evidence>
<dbReference type="EMBL" id="BPQH01000006">
    <property type="protein sequence ID" value="GJD49699.1"/>
    <property type="molecule type" value="Genomic_DNA"/>
</dbReference>
<feature type="compositionally biased region" description="Polar residues" evidence="1">
    <location>
        <begin position="8"/>
        <end position="18"/>
    </location>
</feature>
<reference evidence="2" key="2">
    <citation type="submission" date="2021-08" db="EMBL/GenBank/DDBJ databases">
        <authorList>
            <person name="Tani A."/>
            <person name="Ola A."/>
            <person name="Ogura Y."/>
            <person name="Katsura K."/>
            <person name="Hayashi T."/>
        </authorList>
    </citation>
    <scope>NUCLEOTIDE SEQUENCE</scope>
    <source>
        <strain evidence="2">KCTC 52305</strain>
    </source>
</reference>
<sequence>MRTRGAETCQTVTTSGTRAATDPARTGRSLPRSA</sequence>
<comment type="caution">
    <text evidence="2">The sequence shown here is derived from an EMBL/GenBank/DDBJ whole genome shotgun (WGS) entry which is preliminary data.</text>
</comment>
<protein>
    <submittedName>
        <fullName evidence="2">Uncharacterized protein</fullName>
    </submittedName>
</protein>
<accession>A0ABQ4QYG0</accession>
<evidence type="ECO:0000313" key="3">
    <source>
        <dbReference type="Proteomes" id="UP001055167"/>
    </source>
</evidence>
<reference evidence="2" key="1">
    <citation type="journal article" date="2021" name="Front. Microbiol.">
        <title>Comprehensive Comparative Genomics and Phenotyping of Methylobacterium Species.</title>
        <authorList>
            <person name="Alessa O."/>
            <person name="Ogura Y."/>
            <person name="Fujitani Y."/>
            <person name="Takami H."/>
            <person name="Hayashi T."/>
            <person name="Sahin N."/>
            <person name="Tani A."/>
        </authorList>
    </citation>
    <scope>NUCLEOTIDE SEQUENCE</scope>
    <source>
        <strain evidence="2">KCTC 52305</strain>
    </source>
</reference>
<name>A0ABQ4QYG0_9HYPH</name>